<feature type="transmembrane region" description="Helical" evidence="1">
    <location>
        <begin position="161"/>
        <end position="178"/>
    </location>
</feature>
<dbReference type="InterPro" id="IPR027788">
    <property type="entry name" value="Alpha/beta-hydrolase_N_dom"/>
</dbReference>
<dbReference type="AlphaFoldDB" id="A0A2T0XA57"/>
<feature type="transmembrane region" description="Helical" evidence="1">
    <location>
        <begin position="81"/>
        <end position="101"/>
    </location>
</feature>
<dbReference type="EMBL" id="PVTT01000001">
    <property type="protein sequence ID" value="PRY95764.1"/>
    <property type="molecule type" value="Genomic_DNA"/>
</dbReference>
<sequence length="559" mass="60442">MTGRLDDVDGVTRLHLLAVPLALALLFFAASLTPSLVPRSAIFQGVLGGLVGAIGYVIGRILAALWHFLGLPQAEGRSLAFMRFGVLAVPAGLAIWCLALVTPWQDSVRAAVGMEPVTAGHPVVIVVLAVIVFLVLLLLGRAVARLFRWLRRRFFPFMPRRVANGAAALLAALLVLIVTRDGMIDTLFGAADSSYATAAGFFEADLPAPSDPLVPGGPGSLLDWGALGAQGRQFVTRGPTQEEIAAFLGRPAKRPLRIYAGLETAPSAEARAALALAELERVGGFERANLVVTMPTGTGWLDEGSHAPLEYLAEGDVATVVVQYSYLTSPLTLIFETQRGLEQSDALTQAVLDRWRAMDPATRPRLFLHGLSLGAWASMYSVDLLDMVSDPVDGALWAGPPFPSELWRRAVARRDAGSPYVLPVIADGRTARFTNQLVVPGTEGWGAMRIVWLQYASDGVVFFEPASTWRRPVWMAEPPAHDVSPELRWMPVVTLFQLALDMAIATSVPDGYGHNYIARDYIPAWQALLDPAGWTEEDVLRLQRKCTLGLGMGCDPRPE</sequence>
<feature type="domain" description="Alpha/beta-hydrolase catalytic" evidence="2">
    <location>
        <begin position="256"/>
        <end position="542"/>
    </location>
</feature>
<keyword evidence="1" id="KW-0812">Transmembrane</keyword>
<feature type="transmembrane region" description="Helical" evidence="1">
    <location>
        <begin position="42"/>
        <end position="69"/>
    </location>
</feature>
<feature type="transmembrane region" description="Helical" evidence="1">
    <location>
        <begin position="121"/>
        <end position="140"/>
    </location>
</feature>
<keyword evidence="1" id="KW-0472">Membrane</keyword>
<keyword evidence="5" id="KW-1185">Reference proteome</keyword>
<comment type="caution">
    <text evidence="4">The sequence shown here is derived from an EMBL/GenBank/DDBJ whole genome shotgun (WGS) entry which is preliminary data.</text>
</comment>
<evidence type="ECO:0000256" key="1">
    <source>
        <dbReference type="SAM" id="Phobius"/>
    </source>
</evidence>
<evidence type="ECO:0000313" key="5">
    <source>
        <dbReference type="Proteomes" id="UP000238801"/>
    </source>
</evidence>
<keyword evidence="1" id="KW-1133">Transmembrane helix</keyword>
<gene>
    <name evidence="4" type="ORF">BCF33_1392</name>
</gene>
<evidence type="ECO:0000259" key="3">
    <source>
        <dbReference type="Pfam" id="PF15420"/>
    </source>
</evidence>
<proteinExistence type="predicted"/>
<feature type="domain" description="Alpha/beta-hydrolase N-terminal" evidence="3">
    <location>
        <begin position="32"/>
        <end position="239"/>
    </location>
</feature>
<evidence type="ECO:0000259" key="2">
    <source>
        <dbReference type="Pfam" id="PF10081"/>
    </source>
</evidence>
<organism evidence="4 5">
    <name type="scientific">Hasllibacter halocynthiae</name>
    <dbReference type="NCBI Taxonomy" id="595589"/>
    <lineage>
        <taxon>Bacteria</taxon>
        <taxon>Pseudomonadati</taxon>
        <taxon>Pseudomonadota</taxon>
        <taxon>Alphaproteobacteria</taxon>
        <taxon>Rhodobacterales</taxon>
        <taxon>Roseobacteraceae</taxon>
        <taxon>Hasllibacter</taxon>
    </lineage>
</organism>
<accession>A0A2T0XA57</accession>
<reference evidence="4 5" key="1">
    <citation type="submission" date="2018-03" db="EMBL/GenBank/DDBJ databases">
        <title>Genomic Encyclopedia of Archaeal and Bacterial Type Strains, Phase II (KMG-II): from individual species to whole genera.</title>
        <authorList>
            <person name="Goeker M."/>
        </authorList>
    </citation>
    <scope>NUCLEOTIDE SEQUENCE [LARGE SCALE GENOMIC DNA]</scope>
    <source>
        <strain evidence="4 5">DSM 29318</strain>
    </source>
</reference>
<dbReference type="InterPro" id="IPR012037">
    <property type="entry name" value="Alpha/beta-hydrolase_fam"/>
</dbReference>
<feature type="transmembrane region" description="Helical" evidence="1">
    <location>
        <begin position="12"/>
        <end position="30"/>
    </location>
</feature>
<evidence type="ECO:0000313" key="4">
    <source>
        <dbReference type="EMBL" id="PRY95764.1"/>
    </source>
</evidence>
<dbReference type="InterPro" id="IPR027787">
    <property type="entry name" value="Alpha/beta-hydrolase_catalytic"/>
</dbReference>
<name>A0A2T0XA57_9RHOB</name>
<dbReference type="Pfam" id="PF15420">
    <property type="entry name" value="Abhydrolase_9_N"/>
    <property type="match status" value="1"/>
</dbReference>
<dbReference type="PIRSF" id="PIRSF007542">
    <property type="entry name" value="UCP007542"/>
    <property type="match status" value="1"/>
</dbReference>
<protein>
    <submittedName>
        <fullName evidence="4">Putative membrane protein</fullName>
    </submittedName>
</protein>
<dbReference type="Proteomes" id="UP000238801">
    <property type="component" value="Unassembled WGS sequence"/>
</dbReference>
<dbReference type="Pfam" id="PF10081">
    <property type="entry name" value="Abhydrolase_9"/>
    <property type="match status" value="1"/>
</dbReference>